<organism evidence="1 2">
    <name type="scientific">Parnassius mnemosyne</name>
    <name type="common">clouded apollo</name>
    <dbReference type="NCBI Taxonomy" id="213953"/>
    <lineage>
        <taxon>Eukaryota</taxon>
        <taxon>Metazoa</taxon>
        <taxon>Ecdysozoa</taxon>
        <taxon>Arthropoda</taxon>
        <taxon>Hexapoda</taxon>
        <taxon>Insecta</taxon>
        <taxon>Pterygota</taxon>
        <taxon>Neoptera</taxon>
        <taxon>Endopterygota</taxon>
        <taxon>Lepidoptera</taxon>
        <taxon>Glossata</taxon>
        <taxon>Ditrysia</taxon>
        <taxon>Papilionoidea</taxon>
        <taxon>Papilionidae</taxon>
        <taxon>Parnassiinae</taxon>
        <taxon>Parnassini</taxon>
        <taxon>Parnassius</taxon>
        <taxon>Driopa</taxon>
    </lineage>
</organism>
<dbReference type="EMBL" id="CAVLGL010000091">
    <property type="protein sequence ID" value="CAK1594878.1"/>
    <property type="molecule type" value="Genomic_DNA"/>
</dbReference>
<reference evidence="1 2" key="1">
    <citation type="submission" date="2023-11" db="EMBL/GenBank/DDBJ databases">
        <authorList>
            <person name="Hedman E."/>
            <person name="Englund M."/>
            <person name="Stromberg M."/>
            <person name="Nyberg Akerstrom W."/>
            <person name="Nylinder S."/>
            <person name="Jareborg N."/>
            <person name="Kallberg Y."/>
            <person name="Kronander E."/>
        </authorList>
    </citation>
    <scope>NUCLEOTIDE SEQUENCE [LARGE SCALE GENOMIC DNA]</scope>
</reference>
<proteinExistence type="predicted"/>
<gene>
    <name evidence="1" type="ORF">PARMNEM_LOCUS14447</name>
</gene>
<evidence type="ECO:0000313" key="2">
    <source>
        <dbReference type="Proteomes" id="UP001314205"/>
    </source>
</evidence>
<evidence type="ECO:0000313" key="1">
    <source>
        <dbReference type="EMBL" id="CAK1594878.1"/>
    </source>
</evidence>
<comment type="caution">
    <text evidence="1">The sequence shown here is derived from an EMBL/GenBank/DDBJ whole genome shotgun (WGS) entry which is preliminary data.</text>
</comment>
<sequence length="74" mass="8611">MPNTSNLVFKIIYQHRNKRNFYVIRVELQKITDCRSNAPSPSPSALQTYHTCVCFNVGITHDVLTIVNNLRYQQ</sequence>
<dbReference type="AlphaFoldDB" id="A0AAV1LHK5"/>
<keyword evidence="2" id="KW-1185">Reference proteome</keyword>
<accession>A0AAV1LHK5</accession>
<dbReference type="Proteomes" id="UP001314205">
    <property type="component" value="Unassembled WGS sequence"/>
</dbReference>
<name>A0AAV1LHK5_9NEOP</name>
<protein>
    <submittedName>
        <fullName evidence="1">Uncharacterized protein</fullName>
    </submittedName>
</protein>